<evidence type="ECO:0008006" key="4">
    <source>
        <dbReference type="Google" id="ProtNLM"/>
    </source>
</evidence>
<name>A0ABW9XB13_9SPHN</name>
<sequence length="321" mass="33816">MPVTPDSATPGRALILPALSPVRMVLLSELSSARNRPGDAFPVRLAAPLVVGGVVVVPAGALGVGEVVEAKRATNGGGPGVLIIAVRYIEQGGRQIRLRSTEAETVGEDRVAQIDRSTTRHSLLAVSPTAAARGMIGAVTKGGEIALGAGSGIIARTMEAVDFTPPPPPVAIEPPHPARRPNGLPMPPRGSGLVVFFRPGSMNWAGIGCTVKEEGQKVSSLGNGRWFAMVARPGLHTFRVTGETTDELRMEVEPDETRFVVCRMRMSALIARPFIRPADEGEFLGQRLKPVDADDMGAAQPHGYALRPDRVPDGPIGPPRP</sequence>
<feature type="region of interest" description="Disordered" evidence="1">
    <location>
        <begin position="294"/>
        <end position="321"/>
    </location>
</feature>
<accession>A0ABW9XB13</accession>
<evidence type="ECO:0000313" key="3">
    <source>
        <dbReference type="Proteomes" id="UP000753724"/>
    </source>
</evidence>
<dbReference type="RefSeq" id="WP_161716977.1">
    <property type="nucleotide sequence ID" value="NZ_JAAAPO010000001.1"/>
</dbReference>
<protein>
    <recommendedName>
        <fullName evidence="4">DUF2846 domain-containing protein</fullName>
    </recommendedName>
</protein>
<gene>
    <name evidence="2" type="ORF">GTZ99_04100</name>
</gene>
<organism evidence="2 3">
    <name type="scientific">Novosphingobium ovatum</name>
    <dbReference type="NCBI Taxonomy" id="1908523"/>
    <lineage>
        <taxon>Bacteria</taxon>
        <taxon>Pseudomonadati</taxon>
        <taxon>Pseudomonadota</taxon>
        <taxon>Alphaproteobacteria</taxon>
        <taxon>Sphingomonadales</taxon>
        <taxon>Sphingomonadaceae</taxon>
        <taxon>Novosphingobium</taxon>
    </lineage>
</organism>
<dbReference type="Proteomes" id="UP000753724">
    <property type="component" value="Unassembled WGS sequence"/>
</dbReference>
<reference evidence="3" key="1">
    <citation type="submission" date="2020-01" db="EMBL/GenBank/DDBJ databases">
        <title>Sphingomonas sp. strain CSW-10.</title>
        <authorList>
            <person name="Chen W.-M."/>
        </authorList>
    </citation>
    <scope>NUCLEOTIDE SEQUENCE [LARGE SCALE GENOMIC DNA]</scope>
    <source>
        <strain evidence="3">FSY-8</strain>
    </source>
</reference>
<evidence type="ECO:0000256" key="1">
    <source>
        <dbReference type="SAM" id="MobiDB-lite"/>
    </source>
</evidence>
<dbReference type="EMBL" id="JAAAPO010000001">
    <property type="protein sequence ID" value="NBC35736.1"/>
    <property type="molecule type" value="Genomic_DNA"/>
</dbReference>
<evidence type="ECO:0000313" key="2">
    <source>
        <dbReference type="EMBL" id="NBC35736.1"/>
    </source>
</evidence>
<proteinExistence type="predicted"/>
<keyword evidence="3" id="KW-1185">Reference proteome</keyword>
<comment type="caution">
    <text evidence="2">The sequence shown here is derived from an EMBL/GenBank/DDBJ whole genome shotgun (WGS) entry which is preliminary data.</text>
</comment>